<accession>A0A1G2LRB2</accession>
<dbReference type="Gene3D" id="3.10.28.10">
    <property type="entry name" value="Homing endonucleases"/>
    <property type="match status" value="1"/>
</dbReference>
<reference evidence="1 2" key="1">
    <citation type="journal article" date="2016" name="Nat. Commun.">
        <title>Thousands of microbial genomes shed light on interconnected biogeochemical processes in an aquifer system.</title>
        <authorList>
            <person name="Anantharaman K."/>
            <person name="Brown C.T."/>
            <person name="Hug L.A."/>
            <person name="Sharon I."/>
            <person name="Castelle C.J."/>
            <person name="Probst A.J."/>
            <person name="Thomas B.C."/>
            <person name="Singh A."/>
            <person name="Wilkins M.J."/>
            <person name="Karaoz U."/>
            <person name="Brodie E.L."/>
            <person name="Williams K.H."/>
            <person name="Hubbard S.S."/>
            <person name="Banfield J.F."/>
        </authorList>
    </citation>
    <scope>NUCLEOTIDE SEQUENCE [LARGE SCALE GENOMIC DNA]</scope>
</reference>
<name>A0A1G2LRB2_9BACT</name>
<comment type="caution">
    <text evidence="1">The sequence shown here is derived from an EMBL/GenBank/DDBJ whole genome shotgun (WGS) entry which is preliminary data.</text>
</comment>
<gene>
    <name evidence="1" type="ORF">A3G49_06245</name>
</gene>
<dbReference type="Proteomes" id="UP000177171">
    <property type="component" value="Unassembled WGS sequence"/>
</dbReference>
<evidence type="ECO:0000313" key="2">
    <source>
        <dbReference type="Proteomes" id="UP000177171"/>
    </source>
</evidence>
<evidence type="ECO:0000313" key="1">
    <source>
        <dbReference type="EMBL" id="OHA14034.1"/>
    </source>
</evidence>
<organism evidence="1 2">
    <name type="scientific">Candidatus Sungbacteria bacterium RIFCSPLOWO2_12_FULL_41_11</name>
    <dbReference type="NCBI Taxonomy" id="1802286"/>
    <lineage>
        <taxon>Bacteria</taxon>
        <taxon>Candidatus Sungiibacteriota</taxon>
    </lineage>
</organism>
<dbReference type="InterPro" id="IPR027434">
    <property type="entry name" value="Homing_endonucl"/>
</dbReference>
<sequence>MATLNLSRTERLLIAANSDNKGFIKRYSGLILNVIQKQPTVAKVKNVKCFRISVYEKYISKRLGIPIGARKNKKIEIPNRILKSEVNIIRYLRGLYEAEGSFCVHKATSTYKFLFF</sequence>
<proteinExistence type="predicted"/>
<dbReference type="AlphaFoldDB" id="A0A1G2LRB2"/>
<protein>
    <recommendedName>
        <fullName evidence="3">Homing endonuclease LAGLIDADG domain-containing protein</fullName>
    </recommendedName>
</protein>
<dbReference type="EMBL" id="MHQY01000014">
    <property type="protein sequence ID" value="OHA14034.1"/>
    <property type="molecule type" value="Genomic_DNA"/>
</dbReference>
<evidence type="ECO:0008006" key="3">
    <source>
        <dbReference type="Google" id="ProtNLM"/>
    </source>
</evidence>